<evidence type="ECO:0000313" key="4">
    <source>
        <dbReference type="Proteomes" id="UP000584867"/>
    </source>
</evidence>
<dbReference type="CDD" id="cd10448">
    <property type="entry name" value="GIY-YIG_unchar_3"/>
    <property type="match status" value="1"/>
</dbReference>
<dbReference type="PANTHER" id="PTHR34477:SF5">
    <property type="entry name" value="BSL5627 PROTEIN"/>
    <property type="match status" value="1"/>
</dbReference>
<sequence>MQNREYHFYVYILSSRSRDLYIGMTNNLRLRISQHREMRPGTYTAQYNIHRLVYFERFQYVRSAIAREKELKDWTREKKMVLIEKVNTTWEDLAASW</sequence>
<dbReference type="InterPro" id="IPR000305">
    <property type="entry name" value="GIY-YIG_endonuc"/>
</dbReference>
<evidence type="ECO:0000256" key="1">
    <source>
        <dbReference type="ARBA" id="ARBA00007435"/>
    </source>
</evidence>
<feature type="domain" description="GIY-YIG" evidence="2">
    <location>
        <begin position="6"/>
        <end position="81"/>
    </location>
</feature>
<keyword evidence="3" id="KW-0540">Nuclease</keyword>
<dbReference type="AlphaFoldDB" id="A0A7W7ZS34"/>
<dbReference type="PANTHER" id="PTHR34477">
    <property type="entry name" value="UPF0213 PROTEIN YHBQ"/>
    <property type="match status" value="1"/>
</dbReference>
<dbReference type="Gene3D" id="3.40.1440.10">
    <property type="entry name" value="GIY-YIG endonuclease"/>
    <property type="match status" value="1"/>
</dbReference>
<dbReference type="Proteomes" id="UP000584867">
    <property type="component" value="Unassembled WGS sequence"/>
</dbReference>
<accession>A0A7W7ZS34</accession>
<comment type="similarity">
    <text evidence="1">Belongs to the UPF0213 family.</text>
</comment>
<keyword evidence="3" id="KW-0255">Endonuclease</keyword>
<dbReference type="EMBL" id="JACHIO010000014">
    <property type="protein sequence ID" value="MBB5065137.1"/>
    <property type="molecule type" value="Genomic_DNA"/>
</dbReference>
<dbReference type="InterPro" id="IPR050190">
    <property type="entry name" value="UPF0213_domain"/>
</dbReference>
<dbReference type="SMART" id="SM00465">
    <property type="entry name" value="GIYc"/>
    <property type="match status" value="1"/>
</dbReference>
<dbReference type="PROSITE" id="PS50164">
    <property type="entry name" value="GIY_YIG"/>
    <property type="match status" value="1"/>
</dbReference>
<dbReference type="SUPFAM" id="SSF82771">
    <property type="entry name" value="GIY-YIG endonuclease"/>
    <property type="match status" value="1"/>
</dbReference>
<name>A0A7W7ZS34_9BACT</name>
<proteinExistence type="inferred from homology"/>
<organism evidence="3 4">
    <name type="scientific">Granulicella mallensis</name>
    <dbReference type="NCBI Taxonomy" id="940614"/>
    <lineage>
        <taxon>Bacteria</taxon>
        <taxon>Pseudomonadati</taxon>
        <taxon>Acidobacteriota</taxon>
        <taxon>Terriglobia</taxon>
        <taxon>Terriglobales</taxon>
        <taxon>Acidobacteriaceae</taxon>
        <taxon>Granulicella</taxon>
    </lineage>
</organism>
<protein>
    <submittedName>
        <fullName evidence="3">Putative endonuclease</fullName>
    </submittedName>
</protein>
<dbReference type="InterPro" id="IPR035901">
    <property type="entry name" value="GIY-YIG_endonuc_sf"/>
</dbReference>
<dbReference type="RefSeq" id="WP_184257579.1">
    <property type="nucleotide sequence ID" value="NZ_JACHIO010000014.1"/>
</dbReference>
<dbReference type="Pfam" id="PF01541">
    <property type="entry name" value="GIY-YIG"/>
    <property type="match status" value="1"/>
</dbReference>
<evidence type="ECO:0000313" key="3">
    <source>
        <dbReference type="EMBL" id="MBB5065137.1"/>
    </source>
</evidence>
<dbReference type="GO" id="GO:0004519">
    <property type="term" value="F:endonuclease activity"/>
    <property type="evidence" value="ECO:0007669"/>
    <property type="project" value="UniProtKB-KW"/>
</dbReference>
<reference evidence="3 4" key="1">
    <citation type="submission" date="2020-08" db="EMBL/GenBank/DDBJ databases">
        <title>Genomic Encyclopedia of Type Strains, Phase IV (KMG-V): Genome sequencing to study the core and pangenomes of soil and plant-associated prokaryotes.</title>
        <authorList>
            <person name="Whitman W."/>
        </authorList>
    </citation>
    <scope>NUCLEOTIDE SEQUENCE [LARGE SCALE GENOMIC DNA]</scope>
    <source>
        <strain evidence="3 4">X5P3</strain>
    </source>
</reference>
<comment type="caution">
    <text evidence="3">The sequence shown here is derived from an EMBL/GenBank/DDBJ whole genome shotgun (WGS) entry which is preliminary data.</text>
</comment>
<keyword evidence="3" id="KW-0378">Hydrolase</keyword>
<gene>
    <name evidence="3" type="ORF">HDF15_003500</name>
</gene>
<evidence type="ECO:0000259" key="2">
    <source>
        <dbReference type="PROSITE" id="PS50164"/>
    </source>
</evidence>